<evidence type="ECO:0000256" key="2">
    <source>
        <dbReference type="ARBA" id="ARBA00022475"/>
    </source>
</evidence>
<organism evidence="8 9">
    <name type="scientific">Leucobacter rhizosphaerae</name>
    <dbReference type="NCBI Taxonomy" id="2932245"/>
    <lineage>
        <taxon>Bacteria</taxon>
        <taxon>Bacillati</taxon>
        <taxon>Actinomycetota</taxon>
        <taxon>Actinomycetes</taxon>
        <taxon>Micrococcales</taxon>
        <taxon>Microbacteriaceae</taxon>
        <taxon>Leucobacter</taxon>
    </lineage>
</organism>
<dbReference type="PANTHER" id="PTHR35007:SF4">
    <property type="entry name" value="CONSERVED TRANSMEMBRANE PROTEIN-RELATED"/>
    <property type="match status" value="1"/>
</dbReference>
<feature type="transmembrane region" description="Helical" evidence="6">
    <location>
        <begin position="245"/>
        <end position="270"/>
    </location>
</feature>
<accession>A0ABY4FZJ6</accession>
<keyword evidence="3 6" id="KW-0812">Transmembrane</keyword>
<feature type="transmembrane region" description="Helical" evidence="6">
    <location>
        <begin position="121"/>
        <end position="144"/>
    </location>
</feature>
<evidence type="ECO:0000256" key="6">
    <source>
        <dbReference type="SAM" id="Phobius"/>
    </source>
</evidence>
<evidence type="ECO:0000256" key="3">
    <source>
        <dbReference type="ARBA" id="ARBA00022692"/>
    </source>
</evidence>
<evidence type="ECO:0000313" key="9">
    <source>
        <dbReference type="Proteomes" id="UP000831775"/>
    </source>
</evidence>
<keyword evidence="4 6" id="KW-1133">Transmembrane helix</keyword>
<reference evidence="8 9" key="1">
    <citation type="submission" date="2022-04" db="EMBL/GenBank/DDBJ databases">
        <title>Leucobacter sp. isolated from rhizosphere of onion.</title>
        <authorList>
            <person name="Won M."/>
            <person name="Lee C.-M."/>
            <person name="Woen H.-Y."/>
            <person name="Kwon S.-W."/>
        </authorList>
    </citation>
    <scope>NUCLEOTIDE SEQUENCE [LARGE SCALE GENOMIC DNA]</scope>
    <source>
        <strain evidence="8 9">H25R-14</strain>
    </source>
</reference>
<evidence type="ECO:0000256" key="5">
    <source>
        <dbReference type="ARBA" id="ARBA00023136"/>
    </source>
</evidence>
<evidence type="ECO:0000259" key="7">
    <source>
        <dbReference type="Pfam" id="PF00482"/>
    </source>
</evidence>
<comment type="subcellular location">
    <subcellularLocation>
        <location evidence="1">Cell membrane</location>
        <topology evidence="1">Multi-pass membrane protein</topology>
    </subcellularLocation>
</comment>
<feature type="transmembrane region" description="Helical" evidence="6">
    <location>
        <begin position="90"/>
        <end position="109"/>
    </location>
</feature>
<name>A0ABY4FZJ6_9MICO</name>
<dbReference type="InterPro" id="IPR018076">
    <property type="entry name" value="T2SS_GspF_dom"/>
</dbReference>
<keyword evidence="2" id="KW-1003">Cell membrane</keyword>
<evidence type="ECO:0000256" key="1">
    <source>
        <dbReference type="ARBA" id="ARBA00004651"/>
    </source>
</evidence>
<gene>
    <name evidence="8" type="ORF">MUN76_06960</name>
</gene>
<dbReference type="Pfam" id="PF00482">
    <property type="entry name" value="T2SSF"/>
    <property type="match status" value="1"/>
</dbReference>
<keyword evidence="5 6" id="KW-0472">Membrane</keyword>
<evidence type="ECO:0000256" key="4">
    <source>
        <dbReference type="ARBA" id="ARBA00022989"/>
    </source>
</evidence>
<protein>
    <submittedName>
        <fullName evidence="8">Type II secretion system F family protein</fullName>
    </submittedName>
</protein>
<feature type="domain" description="Type II secretion system protein GspF" evidence="7">
    <location>
        <begin position="18"/>
        <end position="104"/>
    </location>
</feature>
<dbReference type="PANTHER" id="PTHR35007">
    <property type="entry name" value="INTEGRAL MEMBRANE PROTEIN-RELATED"/>
    <property type="match status" value="1"/>
</dbReference>
<dbReference type="Proteomes" id="UP000831775">
    <property type="component" value="Chromosome"/>
</dbReference>
<dbReference type="EMBL" id="CP095043">
    <property type="protein sequence ID" value="UOQ61692.1"/>
    <property type="molecule type" value="Genomic_DNA"/>
</dbReference>
<evidence type="ECO:0000313" key="8">
    <source>
        <dbReference type="EMBL" id="UOQ61692.1"/>
    </source>
</evidence>
<proteinExistence type="predicted"/>
<keyword evidence="9" id="KW-1185">Reference proteome</keyword>
<sequence length="275" mass="28619">MLRGGVPPAAVFGPGLAVDGIGEQVAAGAPIAEAIAGAARPEWRFVAAAWSLAEETGAPLASALDRIAAALRARTAVQERQSVLLAGPRATVRLVLGLPLLVLGLGWLLGFDPTPVLLSPLGAVLLTAGGSLLAAGAVWARWLLRSAVGEDRVVGGAYDLLWIALGSGRRPDEAVRGVVCAVDRFEVRWVPFDDFLRDADIQVTLRRVERLGVAVRPALLEAARAERTRSLAELERSAERLGVRVLGPLGACVLPSFMVTGVVPVVISMLGGGAT</sequence>
<dbReference type="RefSeq" id="WP_244688356.1">
    <property type="nucleotide sequence ID" value="NZ_CP095043.1"/>
</dbReference>